<feature type="signal peptide" evidence="2">
    <location>
        <begin position="1"/>
        <end position="21"/>
    </location>
</feature>
<feature type="region of interest" description="Disordered" evidence="1">
    <location>
        <begin position="379"/>
        <end position="412"/>
    </location>
</feature>
<evidence type="ECO:0008006" key="5">
    <source>
        <dbReference type="Google" id="ProtNLM"/>
    </source>
</evidence>
<name>A0ABX2IAD1_BLAHA</name>
<dbReference type="Proteomes" id="UP000822142">
    <property type="component" value="Unassembled WGS sequence"/>
</dbReference>
<evidence type="ECO:0000313" key="3">
    <source>
        <dbReference type="EMBL" id="NSJ86409.1"/>
    </source>
</evidence>
<feature type="region of interest" description="Disordered" evidence="1">
    <location>
        <begin position="201"/>
        <end position="220"/>
    </location>
</feature>
<dbReference type="EMBL" id="JAAITA010000011">
    <property type="protein sequence ID" value="NSJ86409.1"/>
    <property type="molecule type" value="Genomic_DNA"/>
</dbReference>
<comment type="caution">
    <text evidence="3">The sequence shown here is derived from an EMBL/GenBank/DDBJ whole genome shotgun (WGS) entry which is preliminary data.</text>
</comment>
<dbReference type="PROSITE" id="PS51257">
    <property type="entry name" value="PROKAR_LIPOPROTEIN"/>
    <property type="match status" value="1"/>
</dbReference>
<dbReference type="RefSeq" id="WP_173749424.1">
    <property type="nucleotide sequence ID" value="NZ_JAAITA010000011.1"/>
</dbReference>
<feature type="compositionally biased region" description="Basic and acidic residues" evidence="1">
    <location>
        <begin position="208"/>
        <end position="220"/>
    </location>
</feature>
<keyword evidence="4" id="KW-1185">Reference proteome</keyword>
<accession>A0ABX2IAD1</accession>
<reference evidence="3 4" key="1">
    <citation type="journal article" date="2020" name="Cell Host Microbe">
        <title>Functional and Genomic Variation between Human-Derived Isolates of Lachnospiraceae Reveals Inter- and Intra-Species Diversity.</title>
        <authorList>
            <person name="Sorbara M.T."/>
            <person name="Littmann E.R."/>
            <person name="Fontana E."/>
            <person name="Moody T.U."/>
            <person name="Kohout C.E."/>
            <person name="Gjonbalaj M."/>
            <person name="Eaton V."/>
            <person name="Seok R."/>
            <person name="Leiner I.M."/>
            <person name="Pamer E.G."/>
        </authorList>
    </citation>
    <scope>NUCLEOTIDE SEQUENCE [LARGE SCALE GENOMIC DNA]</scope>
    <source>
        <strain evidence="3 4">MSK.15.26</strain>
    </source>
</reference>
<keyword evidence="2" id="KW-0732">Signal</keyword>
<evidence type="ECO:0000256" key="2">
    <source>
        <dbReference type="SAM" id="SignalP"/>
    </source>
</evidence>
<feature type="chain" id="PRO_5045539729" description="DUF4340 domain-containing protein" evidence="2">
    <location>
        <begin position="22"/>
        <end position="412"/>
    </location>
</feature>
<evidence type="ECO:0000313" key="4">
    <source>
        <dbReference type="Proteomes" id="UP000822142"/>
    </source>
</evidence>
<protein>
    <recommendedName>
        <fullName evidence="5">DUF4340 domain-containing protein</fullName>
    </recommendedName>
</protein>
<proteinExistence type="predicted"/>
<organism evidence="3 4">
    <name type="scientific">Blautia hansenii</name>
    <name type="common">Ruminococcus hansenii</name>
    <dbReference type="NCBI Taxonomy" id="1322"/>
    <lineage>
        <taxon>Bacteria</taxon>
        <taxon>Bacillati</taxon>
        <taxon>Bacillota</taxon>
        <taxon>Clostridia</taxon>
        <taxon>Lachnospirales</taxon>
        <taxon>Lachnospiraceae</taxon>
        <taxon>Blautia</taxon>
    </lineage>
</organism>
<gene>
    <name evidence="3" type="ORF">G5A70_09565</name>
</gene>
<sequence length="412" mass="46812">MKKKWILLTAALLLALGGCQGKDETVVQNEEAFREYEVNLSDKLSDFQFAMNEEVYTLPESMEVWKERGWEIPSDRGKEHLEAESFIEGESLKRGEDTLTAAFVNQEGESRTLEDSMIGGVTLEYREGGTVYQLPGKLCLGRATLNQVTEQYGPPTDEYEEKEDVYVTYEFGLYKKAEFVFHIEDETLYRVSLQNYRASQGADEEVSKEEPQAVKEYERPEQFSENPRDYVVSYDNQLYRIPAPVSEFVKHGWKIQEEGSDTYVKPGRHGYVTLEKDGHTLYAVVRNYGEQTIAVKYAFLTSLSGDFDVTKVPVAVGNNITLGMSEENMKILLGGNAFESQEEEKGTSYYLYSDETKKNFVRIFIDKDLGLVREIQVSNSPESLSDGKEEEVSGEEPNSTVLPDENKVPAEE</sequence>
<evidence type="ECO:0000256" key="1">
    <source>
        <dbReference type="SAM" id="MobiDB-lite"/>
    </source>
</evidence>